<dbReference type="InterPro" id="IPR001921">
    <property type="entry name" value="Ribosomal_eL8_euk"/>
</dbReference>
<feature type="domain" description="Ribosomal protein eL8/eL30/eS12/Gadd45" evidence="6">
    <location>
        <begin position="134"/>
        <end position="218"/>
    </location>
</feature>
<proteinExistence type="inferred from homology"/>
<dbReference type="GO" id="GO:0003723">
    <property type="term" value="F:RNA binding"/>
    <property type="evidence" value="ECO:0007669"/>
    <property type="project" value="UniProtKB-UniRule"/>
</dbReference>
<dbReference type="Gene3D" id="3.30.1330.30">
    <property type="match status" value="1"/>
</dbReference>
<dbReference type="InterPro" id="IPR050257">
    <property type="entry name" value="eL8/uL1-like"/>
</dbReference>
<evidence type="ECO:0000313" key="8">
    <source>
        <dbReference type="EMBL" id="PAA87261.1"/>
    </source>
</evidence>
<dbReference type="Proteomes" id="UP000215902">
    <property type="component" value="Unassembled WGS sequence"/>
</dbReference>
<evidence type="ECO:0000256" key="2">
    <source>
        <dbReference type="ARBA" id="ARBA00022980"/>
    </source>
</evidence>
<keyword evidence="3 4" id="KW-0687">Ribonucleoprotein</keyword>
<feature type="region of interest" description="Disordered" evidence="5">
    <location>
        <begin position="112"/>
        <end position="139"/>
    </location>
</feature>
<evidence type="ECO:0000259" key="6">
    <source>
        <dbReference type="Pfam" id="PF01248"/>
    </source>
</evidence>
<dbReference type="PROSITE" id="PS01082">
    <property type="entry name" value="RIBOSOMAL_L7AE"/>
    <property type="match status" value="1"/>
</dbReference>
<dbReference type="PANTHER" id="PTHR23105">
    <property type="entry name" value="RIBOSOMAL PROTEIN L7AE FAMILY MEMBER"/>
    <property type="match status" value="1"/>
</dbReference>
<reference evidence="7 9" key="1">
    <citation type="submission" date="2017-06" db="EMBL/GenBank/DDBJ databases">
        <title>A platform for efficient transgenesis in Macrostomum lignano, a flatworm model organism for stem cell research.</title>
        <authorList>
            <person name="Berezikov E."/>
        </authorList>
    </citation>
    <scope>NUCLEOTIDE SEQUENCE [LARGE SCALE GENOMIC DNA]</scope>
    <source>
        <strain evidence="7">DV1</strain>
        <tissue evidence="7">Whole organism</tissue>
    </source>
</reference>
<evidence type="ECO:0000313" key="9">
    <source>
        <dbReference type="Proteomes" id="UP000215902"/>
    </source>
</evidence>
<dbReference type="PRINTS" id="PR00882">
    <property type="entry name" value="RIBOSOMALL7A"/>
</dbReference>
<dbReference type="Pfam" id="PF01248">
    <property type="entry name" value="Ribosomal_L7Ae"/>
    <property type="match status" value="1"/>
</dbReference>
<accession>A0A267FBS2</accession>
<evidence type="ECO:0000313" key="7">
    <source>
        <dbReference type="EMBL" id="PAA71231.1"/>
    </source>
</evidence>
<dbReference type="PRINTS" id="PR00881">
    <property type="entry name" value="L7ARS6FAMILY"/>
</dbReference>
<comment type="similarity">
    <text evidence="1 4">Belongs to the eukaryotic ribosomal protein eL8 family.</text>
</comment>
<sequence>KMPNNKAKAAKGKKKVAAAPAIVKKAVEKKVSNPLIQSRPKNFAIGQDIQPKRDLGRFCMWPRYIRVQRQRSVLMKRLKVPPAINQFSTALDKPAAAQVFRILEKYKPETKLQKKERLRQRAEQRAAGQADEPTKRPNTIRFGINNVTSLIKRKKAQMVVIAHDVDPIEIVLYLPALCRKMDVPYAIVKGKARLGAVVGMKTCAVMAVAGVNPEDRSALSKVVETCRNNFNSRGDELRKHWGGGIMGAKSQARAHKIEKASQRELQLQLG</sequence>
<dbReference type="AlphaFoldDB" id="A0A267FBS2"/>
<dbReference type="SUPFAM" id="SSF55315">
    <property type="entry name" value="L30e-like"/>
    <property type="match status" value="1"/>
</dbReference>
<dbReference type="OrthoDB" id="29563at2759"/>
<name>A0A267FBS2_9PLAT</name>
<gene>
    <name evidence="7" type="ORF">BOX15_Mlig021648g1</name>
    <name evidence="8" type="ORF">BOX15_Mlig021648g2</name>
</gene>
<dbReference type="STRING" id="282301.A0A267FBS2"/>
<feature type="compositionally biased region" description="Basic and acidic residues" evidence="5">
    <location>
        <begin position="112"/>
        <end position="124"/>
    </location>
</feature>
<dbReference type="InterPro" id="IPR004037">
    <property type="entry name" value="Ribosomal_eL8-like_CS"/>
</dbReference>
<keyword evidence="2 4" id="KW-0689">Ribosomal protein</keyword>
<dbReference type="EMBL" id="NIVC01000240">
    <property type="protein sequence ID" value="PAA87261.1"/>
    <property type="molecule type" value="Genomic_DNA"/>
</dbReference>
<protein>
    <recommendedName>
        <fullName evidence="4">60S ribosomal protein L7a</fullName>
    </recommendedName>
</protein>
<comment type="function">
    <text evidence="4">Component of the ribosome.</text>
</comment>
<evidence type="ECO:0000256" key="5">
    <source>
        <dbReference type="SAM" id="MobiDB-lite"/>
    </source>
</evidence>
<dbReference type="InterPro" id="IPR018492">
    <property type="entry name" value="Ribosomal_eL8/Nhp2"/>
</dbReference>
<dbReference type="InterPro" id="IPR029064">
    <property type="entry name" value="Ribosomal_eL30-like_sf"/>
</dbReference>
<evidence type="ECO:0000256" key="4">
    <source>
        <dbReference type="RuleBase" id="RU367042"/>
    </source>
</evidence>
<feature type="non-terminal residue" evidence="7">
    <location>
        <position position="1"/>
    </location>
</feature>
<dbReference type="EMBL" id="NIVC01001179">
    <property type="protein sequence ID" value="PAA71231.1"/>
    <property type="molecule type" value="Genomic_DNA"/>
</dbReference>
<evidence type="ECO:0000256" key="1">
    <source>
        <dbReference type="ARBA" id="ARBA00007337"/>
    </source>
</evidence>
<keyword evidence="9" id="KW-1185">Reference proteome</keyword>
<evidence type="ECO:0000256" key="3">
    <source>
        <dbReference type="ARBA" id="ARBA00023274"/>
    </source>
</evidence>
<dbReference type="FunFam" id="3.30.1330.30:FF:000003">
    <property type="entry name" value="60S ribosomal protein L7a"/>
    <property type="match status" value="1"/>
</dbReference>
<dbReference type="GO" id="GO:0022625">
    <property type="term" value="C:cytosolic large ribosomal subunit"/>
    <property type="evidence" value="ECO:0007669"/>
    <property type="project" value="UniProtKB-UniRule"/>
</dbReference>
<organism evidence="7 9">
    <name type="scientific">Macrostomum lignano</name>
    <dbReference type="NCBI Taxonomy" id="282301"/>
    <lineage>
        <taxon>Eukaryota</taxon>
        <taxon>Metazoa</taxon>
        <taxon>Spiralia</taxon>
        <taxon>Lophotrochozoa</taxon>
        <taxon>Platyhelminthes</taxon>
        <taxon>Rhabditophora</taxon>
        <taxon>Macrostomorpha</taxon>
        <taxon>Macrostomida</taxon>
        <taxon>Macrostomidae</taxon>
        <taxon>Macrostomum</taxon>
    </lineage>
</organism>
<comment type="caution">
    <text evidence="7">The sequence shown here is derived from an EMBL/GenBank/DDBJ whole genome shotgun (WGS) entry which is preliminary data.</text>
</comment>
<dbReference type="InterPro" id="IPR004038">
    <property type="entry name" value="Ribosomal_eL8/eL30/eS12/Gad45"/>
</dbReference>
<dbReference type="GO" id="GO:0042254">
    <property type="term" value="P:ribosome biogenesis"/>
    <property type="evidence" value="ECO:0007669"/>
    <property type="project" value="InterPro"/>
</dbReference>